<dbReference type="PANTHER" id="PTHR11559">
    <property type="entry name" value="CARBOXYLESTERASE"/>
    <property type="match status" value="1"/>
</dbReference>
<dbReference type="AlphaFoldDB" id="A0A9P8ICS9"/>
<gene>
    <name evidence="5" type="ORF">FGG08_001790</name>
</gene>
<accession>A0A9P8ICS9</accession>
<name>A0A9P8ICS9_9PEZI</name>
<evidence type="ECO:0000313" key="5">
    <source>
        <dbReference type="EMBL" id="KAH0543889.1"/>
    </source>
</evidence>
<dbReference type="InterPro" id="IPR050309">
    <property type="entry name" value="Type-B_Carboxylest/Lipase"/>
</dbReference>
<sequence length="531" mass="57466">MPPVDNGSLPTIDLGYEIHQAATFNSTGEFYNFSNIRYGQAPVGGLRFSAPLPPLTDRSVVQKGDIGRVCPQAYPVWYLRALAELSGSSNASSASDSSLIPPADPREDEDCLFLDVLVPKKILAEAGKTGCSGAPVMVWIYGGGFTFGEKANSGNPAGLILRSQEGNETGRGVIYVAINYRGGAFGFLSGPNLQKNGNANAGLLDQRLALEWVQKYIHLFGGDKERVTVFGQSAGGGSILHQITAYGGAKGKVPFQQAILQSPGFQPYPGNWQQDQLLQGYLQNLNVSTIQAARQLPYSALRAANTKLVAKSPSGSFTFSPAVDGDFVTALPGTLLLHGNFDKSLKVMVGYNAQETLFFVNPANTNNSAFVAGIKNTLQNAQPSVVDYISKTLYPEVYDGTYPYTDARGRNMLSTAEASFTCNTFFLNRAFGNQTYAYRFSVPPAYHGEDVAYTYFNGPNRLVTNDTIALALQSYITAFATTGQPNRQSLPQIPLYGSSNQILDLNVTGITPISDPEANERCEWWQKALYF</sequence>
<dbReference type="InterPro" id="IPR019826">
    <property type="entry name" value="Carboxylesterase_B_AS"/>
</dbReference>
<keyword evidence="6" id="KW-1185">Reference proteome</keyword>
<feature type="domain" description="Carboxylesterase type B" evidence="4">
    <location>
        <begin position="25"/>
        <end position="509"/>
    </location>
</feature>
<keyword evidence="2 3" id="KW-0378">Hydrolase</keyword>
<organism evidence="5 6">
    <name type="scientific">Glutinoglossum americanum</name>
    <dbReference type="NCBI Taxonomy" id="1670608"/>
    <lineage>
        <taxon>Eukaryota</taxon>
        <taxon>Fungi</taxon>
        <taxon>Dikarya</taxon>
        <taxon>Ascomycota</taxon>
        <taxon>Pezizomycotina</taxon>
        <taxon>Geoglossomycetes</taxon>
        <taxon>Geoglossales</taxon>
        <taxon>Geoglossaceae</taxon>
        <taxon>Glutinoglossum</taxon>
    </lineage>
</organism>
<dbReference type="SUPFAM" id="SSF53474">
    <property type="entry name" value="alpha/beta-Hydrolases"/>
    <property type="match status" value="1"/>
</dbReference>
<evidence type="ECO:0000256" key="2">
    <source>
        <dbReference type="ARBA" id="ARBA00022801"/>
    </source>
</evidence>
<dbReference type="PROSITE" id="PS00941">
    <property type="entry name" value="CARBOXYLESTERASE_B_2"/>
    <property type="match status" value="1"/>
</dbReference>
<dbReference type="Proteomes" id="UP000698800">
    <property type="component" value="Unassembled WGS sequence"/>
</dbReference>
<dbReference type="InterPro" id="IPR029058">
    <property type="entry name" value="AB_hydrolase_fold"/>
</dbReference>
<dbReference type="InterPro" id="IPR002018">
    <property type="entry name" value="CarbesteraseB"/>
</dbReference>
<dbReference type="PROSITE" id="PS00122">
    <property type="entry name" value="CARBOXYLESTERASE_B_1"/>
    <property type="match status" value="1"/>
</dbReference>
<protein>
    <recommendedName>
        <fullName evidence="3">Carboxylic ester hydrolase</fullName>
        <ecNumber evidence="3">3.1.1.-</ecNumber>
    </recommendedName>
</protein>
<dbReference type="EMBL" id="JAGHQL010000025">
    <property type="protein sequence ID" value="KAH0543889.1"/>
    <property type="molecule type" value="Genomic_DNA"/>
</dbReference>
<dbReference type="Pfam" id="PF00135">
    <property type="entry name" value="COesterase"/>
    <property type="match status" value="1"/>
</dbReference>
<evidence type="ECO:0000259" key="4">
    <source>
        <dbReference type="Pfam" id="PF00135"/>
    </source>
</evidence>
<dbReference type="GO" id="GO:0016787">
    <property type="term" value="F:hydrolase activity"/>
    <property type="evidence" value="ECO:0007669"/>
    <property type="project" value="UniProtKB-KW"/>
</dbReference>
<comment type="similarity">
    <text evidence="1 3">Belongs to the type-B carboxylesterase/lipase family.</text>
</comment>
<evidence type="ECO:0000313" key="6">
    <source>
        <dbReference type="Proteomes" id="UP000698800"/>
    </source>
</evidence>
<evidence type="ECO:0000256" key="1">
    <source>
        <dbReference type="ARBA" id="ARBA00005964"/>
    </source>
</evidence>
<comment type="caution">
    <text evidence="5">The sequence shown here is derived from an EMBL/GenBank/DDBJ whole genome shotgun (WGS) entry which is preliminary data.</text>
</comment>
<evidence type="ECO:0000256" key="3">
    <source>
        <dbReference type="RuleBase" id="RU361235"/>
    </source>
</evidence>
<dbReference type="OrthoDB" id="408631at2759"/>
<dbReference type="EC" id="3.1.1.-" evidence="3"/>
<proteinExistence type="inferred from homology"/>
<dbReference type="Gene3D" id="3.40.50.1820">
    <property type="entry name" value="alpha/beta hydrolase"/>
    <property type="match status" value="1"/>
</dbReference>
<reference evidence="5" key="1">
    <citation type="submission" date="2021-03" db="EMBL/GenBank/DDBJ databases">
        <title>Comparative genomics and phylogenomic investigation of the class Geoglossomycetes provide insights into ecological specialization and systematics.</title>
        <authorList>
            <person name="Melie T."/>
            <person name="Pirro S."/>
            <person name="Miller A.N."/>
            <person name="Quandt A."/>
        </authorList>
    </citation>
    <scope>NUCLEOTIDE SEQUENCE</scope>
    <source>
        <strain evidence="5">GBOQ0MN5Z8</strain>
    </source>
</reference>
<dbReference type="InterPro" id="IPR019819">
    <property type="entry name" value="Carboxylesterase_B_CS"/>
</dbReference>